<dbReference type="EMBL" id="JAGRRH010000007">
    <property type="protein sequence ID" value="KAG7365707.1"/>
    <property type="molecule type" value="Genomic_DNA"/>
</dbReference>
<protein>
    <recommendedName>
        <fullName evidence="2">C2H2-type domain-containing protein</fullName>
    </recommendedName>
</protein>
<name>A0A9K3LNZ6_9STRA</name>
<sequence>MEEEINFFEHFVEYCHHVGFKSVWNIFLEKLEVPEEADVDEFIQRITGQSNCQGDADLFEAVDEYLQIDEFQSIAASAMMELIVNYFEDIWVAKGEPDKIIRKLPKRTKESFLSEINKQRRSKSSTQNQEKSRSKGKTGPTNAQPIHAIIKRTKTERTDEKIPATAVTRDSTAADPISTPQNTCKLCMQAFGNDVHFREHWKQNHCFIRLPTCKVKSRGVRYKEKFDELVEGKLDRAWDSTLSDPPLRKPSRKLNIKTFEERINRSNEKDKALYGLLKSYVCFSRDDEEKILLQLFFNYINALLKHEGKERNTLSCAELTAEPLETAITELEKSGQTALPKGFSIVSSAFPLPAEKSNKELNEVRGTSIVSLACSPPTEEANQELNAMREQLDAMRELHSAMRLHLIQYLGKEVDTNMSTLDLLQELNAMRMHLIQHLGTEVDLTMSTLELLKMALKTNQGG</sequence>
<keyword evidence="4" id="KW-1185">Reference proteome</keyword>
<gene>
    <name evidence="3" type="ORF">IV203_028377</name>
</gene>
<dbReference type="Proteomes" id="UP000693970">
    <property type="component" value="Unassembled WGS sequence"/>
</dbReference>
<evidence type="ECO:0000313" key="4">
    <source>
        <dbReference type="Proteomes" id="UP000693970"/>
    </source>
</evidence>
<dbReference type="AlphaFoldDB" id="A0A9K3LNZ6"/>
<reference evidence="3" key="2">
    <citation type="submission" date="2021-04" db="EMBL/GenBank/DDBJ databases">
        <authorList>
            <person name="Podell S."/>
        </authorList>
    </citation>
    <scope>NUCLEOTIDE SEQUENCE</scope>
    <source>
        <strain evidence="3">Hildebrandi</strain>
    </source>
</reference>
<evidence type="ECO:0000256" key="1">
    <source>
        <dbReference type="SAM" id="MobiDB-lite"/>
    </source>
</evidence>
<proteinExistence type="predicted"/>
<reference evidence="3" key="1">
    <citation type="journal article" date="2021" name="Sci. Rep.">
        <title>Diploid genomic architecture of Nitzschia inconspicua, an elite biomass production diatom.</title>
        <authorList>
            <person name="Oliver A."/>
            <person name="Podell S."/>
            <person name="Pinowska A."/>
            <person name="Traller J.C."/>
            <person name="Smith S.R."/>
            <person name="McClure R."/>
            <person name="Beliaev A."/>
            <person name="Bohutskyi P."/>
            <person name="Hill E.A."/>
            <person name="Rabines A."/>
            <person name="Zheng H."/>
            <person name="Allen L.Z."/>
            <person name="Kuo A."/>
            <person name="Grigoriev I.V."/>
            <person name="Allen A.E."/>
            <person name="Hazlebeck D."/>
            <person name="Allen E.E."/>
        </authorList>
    </citation>
    <scope>NUCLEOTIDE SEQUENCE</scope>
    <source>
        <strain evidence="3">Hildebrandi</strain>
    </source>
</reference>
<comment type="caution">
    <text evidence="3">The sequence shown here is derived from an EMBL/GenBank/DDBJ whole genome shotgun (WGS) entry which is preliminary data.</text>
</comment>
<feature type="domain" description="C2H2-type" evidence="2">
    <location>
        <begin position="184"/>
        <end position="205"/>
    </location>
</feature>
<feature type="region of interest" description="Disordered" evidence="1">
    <location>
        <begin position="112"/>
        <end position="161"/>
    </location>
</feature>
<accession>A0A9K3LNZ6</accession>
<evidence type="ECO:0000313" key="3">
    <source>
        <dbReference type="EMBL" id="KAG7365707.1"/>
    </source>
</evidence>
<organism evidence="3 4">
    <name type="scientific">Nitzschia inconspicua</name>
    <dbReference type="NCBI Taxonomy" id="303405"/>
    <lineage>
        <taxon>Eukaryota</taxon>
        <taxon>Sar</taxon>
        <taxon>Stramenopiles</taxon>
        <taxon>Ochrophyta</taxon>
        <taxon>Bacillariophyta</taxon>
        <taxon>Bacillariophyceae</taxon>
        <taxon>Bacillariophycidae</taxon>
        <taxon>Bacillariales</taxon>
        <taxon>Bacillariaceae</taxon>
        <taxon>Nitzschia</taxon>
    </lineage>
</organism>
<dbReference type="InterPro" id="IPR013087">
    <property type="entry name" value="Znf_C2H2_type"/>
</dbReference>
<dbReference type="PROSITE" id="PS00028">
    <property type="entry name" value="ZINC_FINGER_C2H2_1"/>
    <property type="match status" value="1"/>
</dbReference>
<evidence type="ECO:0000259" key="2">
    <source>
        <dbReference type="PROSITE" id="PS00028"/>
    </source>
</evidence>